<evidence type="ECO:0000313" key="6">
    <source>
        <dbReference type="EMBL" id="MDQ0314260.1"/>
    </source>
</evidence>
<dbReference type="Proteomes" id="UP001229244">
    <property type="component" value="Unassembled WGS sequence"/>
</dbReference>
<dbReference type="InterPro" id="IPR001647">
    <property type="entry name" value="HTH_TetR"/>
</dbReference>
<evidence type="ECO:0000313" key="7">
    <source>
        <dbReference type="Proteomes" id="UP001229244"/>
    </source>
</evidence>
<dbReference type="Pfam" id="PF00440">
    <property type="entry name" value="TetR_N"/>
    <property type="match status" value="1"/>
</dbReference>
<dbReference type="InterPro" id="IPR036271">
    <property type="entry name" value="Tet_transcr_reg_TetR-rel_C_sf"/>
</dbReference>
<feature type="domain" description="HTH tetR-type" evidence="5">
    <location>
        <begin position="17"/>
        <end position="77"/>
    </location>
</feature>
<dbReference type="GO" id="GO:0003677">
    <property type="term" value="F:DNA binding"/>
    <property type="evidence" value="ECO:0007669"/>
    <property type="project" value="UniProtKB-UniRule"/>
</dbReference>
<dbReference type="Gene3D" id="1.10.357.10">
    <property type="entry name" value="Tetracycline Repressor, domain 2"/>
    <property type="match status" value="1"/>
</dbReference>
<keyword evidence="7" id="KW-1185">Reference proteome</keyword>
<dbReference type="SUPFAM" id="SSF48498">
    <property type="entry name" value="Tetracyclin repressor-like, C-terminal domain"/>
    <property type="match status" value="1"/>
</dbReference>
<dbReference type="Gene3D" id="1.10.10.60">
    <property type="entry name" value="Homeodomain-like"/>
    <property type="match status" value="1"/>
</dbReference>
<dbReference type="PANTHER" id="PTHR47506">
    <property type="entry name" value="TRANSCRIPTIONAL REGULATORY PROTEIN"/>
    <property type="match status" value="1"/>
</dbReference>
<organism evidence="6 7">
    <name type="scientific">Amorphus orientalis</name>
    <dbReference type="NCBI Taxonomy" id="649198"/>
    <lineage>
        <taxon>Bacteria</taxon>
        <taxon>Pseudomonadati</taxon>
        <taxon>Pseudomonadota</taxon>
        <taxon>Alphaproteobacteria</taxon>
        <taxon>Hyphomicrobiales</taxon>
        <taxon>Amorphaceae</taxon>
        <taxon>Amorphus</taxon>
    </lineage>
</organism>
<feature type="DNA-binding region" description="H-T-H motif" evidence="4">
    <location>
        <begin position="40"/>
        <end position="59"/>
    </location>
</feature>
<accession>A0AAE3VM36</accession>
<keyword evidence="1" id="KW-0805">Transcription regulation</keyword>
<evidence type="ECO:0000256" key="1">
    <source>
        <dbReference type="ARBA" id="ARBA00023015"/>
    </source>
</evidence>
<evidence type="ECO:0000259" key="5">
    <source>
        <dbReference type="PROSITE" id="PS50977"/>
    </source>
</evidence>
<dbReference type="AlphaFoldDB" id="A0AAE3VM36"/>
<dbReference type="PROSITE" id="PS50977">
    <property type="entry name" value="HTH_TETR_2"/>
    <property type="match status" value="1"/>
</dbReference>
<protein>
    <submittedName>
        <fullName evidence="6">AcrR family transcriptional regulator</fullName>
    </submittedName>
</protein>
<dbReference type="SUPFAM" id="SSF46689">
    <property type="entry name" value="Homeodomain-like"/>
    <property type="match status" value="1"/>
</dbReference>
<sequence>MITAPATHRRSRGRPREFDIDAALDAAIPVFQARGYEGASLAQLCAAMKLTPGSVYKAFPDKRAVFLAAFDRYAGLSHAELRARLDDRLNGLERVRTVLTAYAEKAQAPEGRAGCLVTRSALDLAVCDAEMAEKIAAAMGRLEAMLRDEIRLGQTDGSIPAELDPDAAALTLLCVVQGFRVVGKTGRSRPDMMACVVQAMKTLA</sequence>
<dbReference type="InterPro" id="IPR009057">
    <property type="entry name" value="Homeodomain-like_sf"/>
</dbReference>
<dbReference type="RefSeq" id="WP_306884034.1">
    <property type="nucleotide sequence ID" value="NZ_JAUSUL010000001.1"/>
</dbReference>
<name>A0AAE3VM36_9HYPH</name>
<dbReference type="PANTHER" id="PTHR47506:SF10">
    <property type="entry name" value="TRANSCRIPTIONAL REGULATORY PROTEIN"/>
    <property type="match status" value="1"/>
</dbReference>
<dbReference type="InterPro" id="IPR011075">
    <property type="entry name" value="TetR_C"/>
</dbReference>
<gene>
    <name evidence="6" type="ORF">J2S73_000697</name>
</gene>
<keyword evidence="3" id="KW-0804">Transcription</keyword>
<evidence type="ECO:0000256" key="2">
    <source>
        <dbReference type="ARBA" id="ARBA00023125"/>
    </source>
</evidence>
<keyword evidence="2 4" id="KW-0238">DNA-binding</keyword>
<evidence type="ECO:0000256" key="3">
    <source>
        <dbReference type="ARBA" id="ARBA00023163"/>
    </source>
</evidence>
<dbReference type="Pfam" id="PF16925">
    <property type="entry name" value="TetR_C_13"/>
    <property type="match status" value="1"/>
</dbReference>
<comment type="caution">
    <text evidence="6">The sequence shown here is derived from an EMBL/GenBank/DDBJ whole genome shotgun (WGS) entry which is preliminary data.</text>
</comment>
<dbReference type="PROSITE" id="PS01081">
    <property type="entry name" value="HTH_TETR_1"/>
    <property type="match status" value="1"/>
</dbReference>
<dbReference type="InterPro" id="IPR023772">
    <property type="entry name" value="DNA-bd_HTH_TetR-type_CS"/>
</dbReference>
<reference evidence="6" key="1">
    <citation type="submission" date="2023-07" db="EMBL/GenBank/DDBJ databases">
        <title>Genomic Encyclopedia of Type Strains, Phase IV (KMG-IV): sequencing the most valuable type-strain genomes for metagenomic binning, comparative biology and taxonomic classification.</title>
        <authorList>
            <person name="Goeker M."/>
        </authorList>
    </citation>
    <scope>NUCLEOTIDE SEQUENCE</scope>
    <source>
        <strain evidence="6">DSM 21202</strain>
    </source>
</reference>
<dbReference type="EMBL" id="JAUSUL010000001">
    <property type="protein sequence ID" value="MDQ0314260.1"/>
    <property type="molecule type" value="Genomic_DNA"/>
</dbReference>
<evidence type="ECO:0000256" key="4">
    <source>
        <dbReference type="PROSITE-ProRule" id="PRU00335"/>
    </source>
</evidence>
<proteinExistence type="predicted"/>